<dbReference type="PROSITE" id="PS50893">
    <property type="entry name" value="ABC_TRANSPORTER_2"/>
    <property type="match status" value="2"/>
</dbReference>
<evidence type="ECO:0000256" key="1">
    <source>
        <dbReference type="ARBA" id="ARBA00004202"/>
    </source>
</evidence>
<dbReference type="GO" id="GO:0016887">
    <property type="term" value="F:ATP hydrolysis activity"/>
    <property type="evidence" value="ECO:0007669"/>
    <property type="project" value="InterPro"/>
</dbReference>
<evidence type="ECO:0000256" key="9">
    <source>
        <dbReference type="ARBA" id="ARBA00022967"/>
    </source>
</evidence>
<dbReference type="SUPFAM" id="SSF52540">
    <property type="entry name" value="P-loop containing nucleoside triphosphate hydrolases"/>
    <property type="match status" value="2"/>
</dbReference>
<keyword evidence="10" id="KW-0472">Membrane</keyword>
<proteinExistence type="inferred from homology"/>
<keyword evidence="7" id="KW-0547">Nucleotide-binding</keyword>
<keyword evidence="12" id="KW-0378">Hydrolase</keyword>
<reference evidence="12 13" key="1">
    <citation type="submission" date="2017-10" db="EMBL/GenBank/DDBJ databases">
        <title>Analysis of the genome sequences of Rhizobium populations associated to common bean (phaseolus vulgaris).</title>
        <authorList>
            <person name="Bustos P."/>
            <person name="Santamaria R.I."/>
            <person name="Miranda-Sanchez F."/>
            <person name="Perez-Carrascal O."/>
            <person name="Juarez S."/>
            <person name="Lozano L."/>
            <person name="Martinez-Flores I."/>
            <person name="Vinuesa P."/>
            <person name="Martinez-Romero E."/>
            <person name="Cevallos M.A."/>
            <person name="Romero D."/>
            <person name="Davila G."/>
            <person name="Gonzalez V."/>
        </authorList>
    </citation>
    <scope>NUCLEOTIDE SEQUENCE [LARGE SCALE GENOMIC DNA]</scope>
    <source>
        <strain evidence="12 13">NXT3</strain>
        <plasmid evidence="13">Plasmid psfrenxt3c</plasmid>
    </source>
</reference>
<dbReference type="InterPro" id="IPR050107">
    <property type="entry name" value="ABC_carbohydrate_import_ATPase"/>
</dbReference>
<keyword evidence="4" id="KW-1003">Cell membrane</keyword>
<dbReference type="AlphaFoldDB" id="A0A2L0HD92"/>
<evidence type="ECO:0000256" key="5">
    <source>
        <dbReference type="ARBA" id="ARBA00022597"/>
    </source>
</evidence>
<evidence type="ECO:0000256" key="8">
    <source>
        <dbReference type="ARBA" id="ARBA00022840"/>
    </source>
</evidence>
<keyword evidence="12" id="KW-0614">Plasmid</keyword>
<sequence length="532" mass="57595">MTQPMHAPSAAPRDVAAVKMTDIKKSYGGVHALRGVSLTIRPGTIHALIGENGAGKSTLLKILQGVVTPTEGSIEVFGEHLTAVSPENSRRLGIEMIFQDLSLIPTLTIAQNIFLNREPRRMTLLVDERREVEHAAKIIGELNLNIDPRTRVSELSPAQAQLTEIAKAISQKARVLILDEPTSALSAQEVDILFKMLRKLTADGTAIVYVSHRMTEIMTIADEITILRDGQNVTSGNIAEFTLDTIVQNMVGKRVTGFEYKPHEIDRGTQPALKVRSLSGKHGKPNDVSFDLYRGEVLGIAGLMGAGRTELARVLFGVDAKADGTVELDGKALEFRSPAEAIEAGIVLVPESRHDQGLVIEHTVGHNLGLPQLAQLASGPFLNRRRERDLTSELISRLRIKTPDADNKVRNLSGGNQQKIVIAKWLATDPSVVILDEPTAGVDIGSKAEIVELIRSIASSGKSVIVISSEPAELLATSDRILVLSNGCLAREISRSEIDAWATTEGDESQSSMIRVELGLQVAIQKASQNVH</sequence>
<evidence type="ECO:0000256" key="7">
    <source>
        <dbReference type="ARBA" id="ARBA00022741"/>
    </source>
</evidence>
<gene>
    <name evidence="12" type="ORF">NXT3_PC00238</name>
</gene>
<accession>A0A2L0HD92</accession>
<comment type="similarity">
    <text evidence="2">Belongs to the ABC transporter superfamily.</text>
</comment>
<dbReference type="PANTHER" id="PTHR43790:SF3">
    <property type="entry name" value="D-ALLOSE IMPORT ATP-BINDING PROTEIN ALSA-RELATED"/>
    <property type="match status" value="1"/>
</dbReference>
<name>A0A2L0HD92_RHIFR</name>
<dbReference type="EMBL" id="CP024310">
    <property type="protein sequence ID" value="AUX79414.1"/>
    <property type="molecule type" value="Genomic_DNA"/>
</dbReference>
<evidence type="ECO:0000259" key="11">
    <source>
        <dbReference type="PROSITE" id="PS50893"/>
    </source>
</evidence>
<keyword evidence="9" id="KW-1278">Translocase</keyword>
<dbReference type="Proteomes" id="UP000239340">
    <property type="component" value="Plasmid pSfreNXT3c"/>
</dbReference>
<dbReference type="InterPro" id="IPR027417">
    <property type="entry name" value="P-loop_NTPase"/>
</dbReference>
<keyword evidence="3" id="KW-0813">Transport</keyword>
<evidence type="ECO:0000256" key="4">
    <source>
        <dbReference type="ARBA" id="ARBA00022475"/>
    </source>
</evidence>
<keyword evidence="6" id="KW-0677">Repeat</keyword>
<evidence type="ECO:0000256" key="3">
    <source>
        <dbReference type="ARBA" id="ARBA00022448"/>
    </source>
</evidence>
<feature type="domain" description="ABC transporter" evidence="11">
    <location>
        <begin position="260"/>
        <end position="511"/>
    </location>
</feature>
<dbReference type="InterPro" id="IPR003593">
    <property type="entry name" value="AAA+_ATPase"/>
</dbReference>
<dbReference type="FunFam" id="3.40.50.300:FF:000127">
    <property type="entry name" value="Ribose import ATP-binding protein RbsA"/>
    <property type="match status" value="1"/>
</dbReference>
<comment type="subcellular location">
    <subcellularLocation>
        <location evidence="1">Cell membrane</location>
        <topology evidence="1">Peripheral membrane protein</topology>
    </subcellularLocation>
</comment>
<dbReference type="InterPro" id="IPR017871">
    <property type="entry name" value="ABC_transporter-like_CS"/>
</dbReference>
<evidence type="ECO:0000256" key="2">
    <source>
        <dbReference type="ARBA" id="ARBA00005417"/>
    </source>
</evidence>
<evidence type="ECO:0000256" key="10">
    <source>
        <dbReference type="ARBA" id="ARBA00023136"/>
    </source>
</evidence>
<organism evidence="12 13">
    <name type="scientific">Rhizobium fredii</name>
    <name type="common">Sinorhizobium fredii</name>
    <dbReference type="NCBI Taxonomy" id="380"/>
    <lineage>
        <taxon>Bacteria</taxon>
        <taxon>Pseudomonadati</taxon>
        <taxon>Pseudomonadota</taxon>
        <taxon>Alphaproteobacteria</taxon>
        <taxon>Hyphomicrobiales</taxon>
        <taxon>Rhizobiaceae</taxon>
        <taxon>Sinorhizobium/Ensifer group</taxon>
        <taxon>Sinorhizobium</taxon>
    </lineage>
</organism>
<dbReference type="CDD" id="cd03216">
    <property type="entry name" value="ABC_Carb_Monos_I"/>
    <property type="match status" value="1"/>
</dbReference>
<dbReference type="Pfam" id="PF00005">
    <property type="entry name" value="ABC_tran"/>
    <property type="match status" value="2"/>
</dbReference>
<dbReference type="RefSeq" id="WP_104840851.1">
    <property type="nucleotide sequence ID" value="NZ_CP024310.1"/>
</dbReference>
<dbReference type="CDD" id="cd03215">
    <property type="entry name" value="ABC_Carb_Monos_II"/>
    <property type="match status" value="1"/>
</dbReference>
<dbReference type="Gene3D" id="3.40.50.300">
    <property type="entry name" value="P-loop containing nucleotide triphosphate hydrolases"/>
    <property type="match status" value="2"/>
</dbReference>
<dbReference type="InterPro" id="IPR003439">
    <property type="entry name" value="ABC_transporter-like_ATP-bd"/>
</dbReference>
<dbReference type="SMART" id="SM00382">
    <property type="entry name" value="AAA"/>
    <property type="match status" value="2"/>
</dbReference>
<dbReference type="PANTHER" id="PTHR43790">
    <property type="entry name" value="CARBOHYDRATE TRANSPORT ATP-BINDING PROTEIN MG119-RELATED"/>
    <property type="match status" value="1"/>
</dbReference>
<geneLocation type="plasmid" evidence="13">
    <name>psfrenxt3c</name>
</geneLocation>
<dbReference type="PROSITE" id="PS00211">
    <property type="entry name" value="ABC_TRANSPORTER_1"/>
    <property type="match status" value="1"/>
</dbReference>
<dbReference type="EC" id="3.6.3.17" evidence="12"/>
<dbReference type="GO" id="GO:0005524">
    <property type="term" value="F:ATP binding"/>
    <property type="evidence" value="ECO:0007669"/>
    <property type="project" value="UniProtKB-KW"/>
</dbReference>
<evidence type="ECO:0000313" key="13">
    <source>
        <dbReference type="Proteomes" id="UP000239340"/>
    </source>
</evidence>
<evidence type="ECO:0000313" key="12">
    <source>
        <dbReference type="EMBL" id="AUX79414.1"/>
    </source>
</evidence>
<feature type="domain" description="ABC transporter" evidence="11">
    <location>
        <begin position="18"/>
        <end position="254"/>
    </location>
</feature>
<keyword evidence="8 12" id="KW-0067">ATP-binding</keyword>
<protein>
    <submittedName>
        <fullName evidence="12">Ribose ABC transporter ATP-binding protein</fullName>
        <ecNumber evidence="12">3.6.3.17</ecNumber>
    </submittedName>
</protein>
<dbReference type="GO" id="GO:0005886">
    <property type="term" value="C:plasma membrane"/>
    <property type="evidence" value="ECO:0007669"/>
    <property type="project" value="UniProtKB-SubCell"/>
</dbReference>
<keyword evidence="5" id="KW-0762">Sugar transport</keyword>
<evidence type="ECO:0000256" key="6">
    <source>
        <dbReference type="ARBA" id="ARBA00022737"/>
    </source>
</evidence>